<name>A0A2G9TRR3_TELCI</name>
<dbReference type="AlphaFoldDB" id="A0A2G9TRR3"/>
<organism evidence="1 2">
    <name type="scientific">Teladorsagia circumcincta</name>
    <name type="common">Brown stomach worm</name>
    <name type="synonym">Ostertagia circumcincta</name>
    <dbReference type="NCBI Taxonomy" id="45464"/>
    <lineage>
        <taxon>Eukaryota</taxon>
        <taxon>Metazoa</taxon>
        <taxon>Ecdysozoa</taxon>
        <taxon>Nematoda</taxon>
        <taxon>Chromadorea</taxon>
        <taxon>Rhabditida</taxon>
        <taxon>Rhabditina</taxon>
        <taxon>Rhabditomorpha</taxon>
        <taxon>Strongyloidea</taxon>
        <taxon>Trichostrongylidae</taxon>
        <taxon>Teladorsagia</taxon>
    </lineage>
</organism>
<dbReference type="GO" id="GO:0005615">
    <property type="term" value="C:extracellular space"/>
    <property type="evidence" value="ECO:0007669"/>
    <property type="project" value="TreeGrafter"/>
</dbReference>
<accession>A0A2G9TRR3</accession>
<dbReference type="PANTHER" id="PTHR35015:SF4">
    <property type="entry name" value="PROTEIN CBR-OSM-7"/>
    <property type="match status" value="1"/>
</dbReference>
<dbReference type="InterPro" id="IPR053124">
    <property type="entry name" value="Notch_signaling_modulators"/>
</dbReference>
<proteinExistence type="predicted"/>
<feature type="non-terminal residue" evidence="1">
    <location>
        <position position="84"/>
    </location>
</feature>
<sequence length="84" mass="9791">MKAVALIDTSRKKKPQFIVSQKRFFSIDTSRKKKPQSMRRFPCKPDCDPKIYAHCTADCKCDYIYPAVQRFCNPPPMPLFLNTC</sequence>
<gene>
    <name evidence="1" type="ORF">TELCIR_17872</name>
</gene>
<evidence type="ECO:0000313" key="1">
    <source>
        <dbReference type="EMBL" id="PIO60627.1"/>
    </source>
</evidence>
<evidence type="ECO:0000313" key="2">
    <source>
        <dbReference type="Proteomes" id="UP000230423"/>
    </source>
</evidence>
<dbReference type="PANTHER" id="PTHR35015">
    <property type="entry name" value="PROTEIN CBR-OSM-7-RELATED"/>
    <property type="match status" value="1"/>
</dbReference>
<reference evidence="1 2" key="1">
    <citation type="submission" date="2015-09" db="EMBL/GenBank/DDBJ databases">
        <title>Draft genome of the parasitic nematode Teladorsagia circumcincta isolate WARC Sus (inbred).</title>
        <authorList>
            <person name="Mitreva M."/>
        </authorList>
    </citation>
    <scope>NUCLEOTIDE SEQUENCE [LARGE SCALE GENOMIC DNA]</scope>
    <source>
        <strain evidence="1 2">S</strain>
    </source>
</reference>
<protein>
    <submittedName>
        <fullName evidence="1">Uncharacterized protein</fullName>
    </submittedName>
</protein>
<dbReference type="EMBL" id="KZ355084">
    <property type="protein sequence ID" value="PIO60627.1"/>
    <property type="molecule type" value="Genomic_DNA"/>
</dbReference>
<dbReference type="GO" id="GO:0005112">
    <property type="term" value="F:Notch binding"/>
    <property type="evidence" value="ECO:0007669"/>
    <property type="project" value="TreeGrafter"/>
</dbReference>
<keyword evidence="2" id="KW-1185">Reference proteome</keyword>
<dbReference type="Proteomes" id="UP000230423">
    <property type="component" value="Unassembled WGS sequence"/>
</dbReference>
<dbReference type="GO" id="GO:0045747">
    <property type="term" value="P:positive regulation of Notch signaling pathway"/>
    <property type="evidence" value="ECO:0007669"/>
    <property type="project" value="TreeGrafter"/>
</dbReference>